<sequence>MNVAHIARIKFRRYIDSLFSQYAKCFSMHELCQPTFAMTGALAWQVKKINKKIIIVWLWGRSHGNSRVLPLVWCVMCSFSFFLSLLPIYLSTSLLATDYTAPLDSPRLQSNKVSSISLHLL</sequence>
<name>A0AAN9R5P4_CANGL</name>
<evidence type="ECO:0000313" key="3">
    <source>
        <dbReference type="Proteomes" id="UP001367508"/>
    </source>
</evidence>
<comment type="caution">
    <text evidence="2">The sequence shown here is derived from an EMBL/GenBank/DDBJ whole genome shotgun (WGS) entry which is preliminary data.</text>
</comment>
<keyword evidence="1" id="KW-1133">Transmembrane helix</keyword>
<organism evidence="2 3">
    <name type="scientific">Canavalia gladiata</name>
    <name type="common">Sword bean</name>
    <name type="synonym">Dolichos gladiatus</name>
    <dbReference type="NCBI Taxonomy" id="3824"/>
    <lineage>
        <taxon>Eukaryota</taxon>
        <taxon>Viridiplantae</taxon>
        <taxon>Streptophyta</taxon>
        <taxon>Embryophyta</taxon>
        <taxon>Tracheophyta</taxon>
        <taxon>Spermatophyta</taxon>
        <taxon>Magnoliopsida</taxon>
        <taxon>eudicotyledons</taxon>
        <taxon>Gunneridae</taxon>
        <taxon>Pentapetalae</taxon>
        <taxon>rosids</taxon>
        <taxon>fabids</taxon>
        <taxon>Fabales</taxon>
        <taxon>Fabaceae</taxon>
        <taxon>Papilionoideae</taxon>
        <taxon>50 kb inversion clade</taxon>
        <taxon>NPAAA clade</taxon>
        <taxon>indigoferoid/millettioid clade</taxon>
        <taxon>Phaseoleae</taxon>
        <taxon>Canavalia</taxon>
    </lineage>
</organism>
<dbReference type="EMBL" id="JAYMYQ010000001">
    <property type="protein sequence ID" value="KAK7360006.1"/>
    <property type="molecule type" value="Genomic_DNA"/>
</dbReference>
<evidence type="ECO:0000313" key="2">
    <source>
        <dbReference type="EMBL" id="KAK7360006.1"/>
    </source>
</evidence>
<keyword evidence="1" id="KW-0472">Membrane</keyword>
<accession>A0AAN9R5P4</accession>
<dbReference type="Proteomes" id="UP001367508">
    <property type="component" value="Unassembled WGS sequence"/>
</dbReference>
<protein>
    <submittedName>
        <fullName evidence="2">Uncharacterized protein</fullName>
    </submittedName>
</protein>
<proteinExistence type="predicted"/>
<keyword evidence="1" id="KW-0812">Transmembrane</keyword>
<reference evidence="2 3" key="1">
    <citation type="submission" date="2024-01" db="EMBL/GenBank/DDBJ databases">
        <title>The genomes of 5 underutilized Papilionoideae crops provide insights into root nodulation and disease resistanc.</title>
        <authorList>
            <person name="Jiang F."/>
        </authorList>
    </citation>
    <scope>NUCLEOTIDE SEQUENCE [LARGE SCALE GENOMIC DNA]</scope>
    <source>
        <strain evidence="2">LVBAO_FW01</strain>
        <tissue evidence="2">Leaves</tissue>
    </source>
</reference>
<evidence type="ECO:0000256" key="1">
    <source>
        <dbReference type="SAM" id="Phobius"/>
    </source>
</evidence>
<dbReference type="AlphaFoldDB" id="A0AAN9R5P4"/>
<keyword evidence="3" id="KW-1185">Reference proteome</keyword>
<feature type="transmembrane region" description="Helical" evidence="1">
    <location>
        <begin position="68"/>
        <end position="90"/>
    </location>
</feature>
<gene>
    <name evidence="2" type="ORF">VNO77_01978</name>
</gene>